<evidence type="ECO:0000313" key="3">
    <source>
        <dbReference type="Proteomes" id="UP000027222"/>
    </source>
</evidence>
<feature type="region of interest" description="Disordered" evidence="1">
    <location>
        <begin position="1"/>
        <end position="27"/>
    </location>
</feature>
<dbReference type="HOGENOM" id="CLU_1065775_0_0_1"/>
<dbReference type="EMBL" id="KL142374">
    <property type="protein sequence ID" value="KDR78717.1"/>
    <property type="molecule type" value="Genomic_DNA"/>
</dbReference>
<accession>A0A067T8L5</accession>
<reference evidence="3" key="1">
    <citation type="journal article" date="2014" name="Proc. Natl. Acad. Sci. U.S.A.">
        <title>Extensive sampling of basidiomycete genomes demonstrates inadequacy of the white-rot/brown-rot paradigm for wood decay fungi.</title>
        <authorList>
            <person name="Riley R."/>
            <person name="Salamov A.A."/>
            <person name="Brown D.W."/>
            <person name="Nagy L.G."/>
            <person name="Floudas D."/>
            <person name="Held B.W."/>
            <person name="Levasseur A."/>
            <person name="Lombard V."/>
            <person name="Morin E."/>
            <person name="Otillar R."/>
            <person name="Lindquist E.A."/>
            <person name="Sun H."/>
            <person name="LaButti K.M."/>
            <person name="Schmutz J."/>
            <person name="Jabbour D."/>
            <person name="Luo H."/>
            <person name="Baker S.E."/>
            <person name="Pisabarro A.G."/>
            <person name="Walton J.D."/>
            <person name="Blanchette R.A."/>
            <person name="Henrissat B."/>
            <person name="Martin F."/>
            <person name="Cullen D."/>
            <person name="Hibbett D.S."/>
            <person name="Grigoriev I.V."/>
        </authorList>
    </citation>
    <scope>NUCLEOTIDE SEQUENCE [LARGE SCALE GENOMIC DNA]</scope>
    <source>
        <strain evidence="3">CBS 339.88</strain>
    </source>
</reference>
<organism evidence="2 3">
    <name type="scientific">Galerina marginata (strain CBS 339.88)</name>
    <dbReference type="NCBI Taxonomy" id="685588"/>
    <lineage>
        <taxon>Eukaryota</taxon>
        <taxon>Fungi</taxon>
        <taxon>Dikarya</taxon>
        <taxon>Basidiomycota</taxon>
        <taxon>Agaricomycotina</taxon>
        <taxon>Agaricomycetes</taxon>
        <taxon>Agaricomycetidae</taxon>
        <taxon>Agaricales</taxon>
        <taxon>Agaricineae</taxon>
        <taxon>Strophariaceae</taxon>
        <taxon>Galerina</taxon>
    </lineage>
</organism>
<protein>
    <submittedName>
        <fullName evidence="2">Uncharacterized protein</fullName>
    </submittedName>
</protein>
<dbReference type="STRING" id="685588.A0A067T8L5"/>
<feature type="region of interest" description="Disordered" evidence="1">
    <location>
        <begin position="42"/>
        <end position="79"/>
    </location>
</feature>
<evidence type="ECO:0000313" key="2">
    <source>
        <dbReference type="EMBL" id="KDR78717.1"/>
    </source>
</evidence>
<gene>
    <name evidence="2" type="ORF">GALMADRAFT_1264490</name>
</gene>
<feature type="compositionally biased region" description="Polar residues" evidence="1">
    <location>
        <begin position="1"/>
        <end position="23"/>
    </location>
</feature>
<dbReference type="Proteomes" id="UP000027222">
    <property type="component" value="Unassembled WGS sequence"/>
</dbReference>
<name>A0A067T8L5_GALM3</name>
<evidence type="ECO:0000256" key="1">
    <source>
        <dbReference type="SAM" id="MobiDB-lite"/>
    </source>
</evidence>
<feature type="region of interest" description="Disordered" evidence="1">
    <location>
        <begin position="103"/>
        <end position="166"/>
    </location>
</feature>
<feature type="compositionally biased region" description="Acidic residues" evidence="1">
    <location>
        <begin position="156"/>
        <end position="166"/>
    </location>
</feature>
<sequence>MDNESSNSDAYSGYDSSSNQTSPDKAFNQLFVMANRFNNLIARPGERPATTGRKMGRPKIEEEEDDILSPVISEPPLEYDGFEQLPKKYEIRGTAKEVQRYPQIKPRSFSTPKKESERIEEEPATLGKKTEKEPVATEEECKSPHEEPSATKPEYEGEETEFSDSDNEVEVPGIWNVVVHKGILKKENPLVNVCQFVMFSNSPRMYIRVEELEARLSGDYEARYKNDRRLENGVSIQLITSRSITTFFRRVTIKSRFTSGI</sequence>
<keyword evidence="3" id="KW-1185">Reference proteome</keyword>
<dbReference type="AlphaFoldDB" id="A0A067T8L5"/>
<feature type="compositionally biased region" description="Basic and acidic residues" evidence="1">
    <location>
        <begin position="128"/>
        <end position="155"/>
    </location>
</feature>
<proteinExistence type="predicted"/>